<protein>
    <submittedName>
        <fullName evidence="2">Uncharacterized protein</fullName>
    </submittedName>
</protein>
<dbReference type="HOGENOM" id="CLU_2904762_0_0_1"/>
<accession>R0KSP7</accession>
<sequence length="62" mass="7518">MYGVISIISLFKTPIRVKDYSVYIGFVKMISLINFKYKHHRIKYIYSLTVYIREIKKLHKGY</sequence>
<dbReference type="VEuPathDB" id="MicrosporidiaDB:NBO_95g0002"/>
<dbReference type="Proteomes" id="UP000016927">
    <property type="component" value="Unassembled WGS sequence"/>
</dbReference>
<dbReference type="AlphaFoldDB" id="R0KSP7"/>
<dbReference type="EMBL" id="KB909003">
    <property type="protein sequence ID" value="EOB13242.1"/>
    <property type="molecule type" value="Genomic_DNA"/>
</dbReference>
<proteinExistence type="predicted"/>
<evidence type="ECO:0000256" key="1">
    <source>
        <dbReference type="SAM" id="Phobius"/>
    </source>
</evidence>
<reference evidence="2 3" key="1">
    <citation type="journal article" date="2013" name="BMC Genomics">
        <title>Comparative genomics of parasitic silkworm microsporidia reveal an association between genome expansion and host adaptation.</title>
        <authorList>
            <person name="Pan G."/>
            <person name="Xu J."/>
            <person name="Li T."/>
            <person name="Xia Q."/>
            <person name="Liu S.L."/>
            <person name="Zhang G."/>
            <person name="Li S."/>
            <person name="Li C."/>
            <person name="Liu H."/>
            <person name="Yang L."/>
            <person name="Liu T."/>
            <person name="Zhang X."/>
            <person name="Wu Z."/>
            <person name="Fan W."/>
            <person name="Dang X."/>
            <person name="Xiang H."/>
            <person name="Tao M."/>
            <person name="Li Y."/>
            <person name="Hu J."/>
            <person name="Li Z."/>
            <person name="Lin L."/>
            <person name="Luo J."/>
            <person name="Geng L."/>
            <person name="Wang L."/>
            <person name="Long M."/>
            <person name="Wan Y."/>
            <person name="He N."/>
            <person name="Zhang Z."/>
            <person name="Lu C."/>
            <person name="Keeling P.J."/>
            <person name="Wang J."/>
            <person name="Xiang Z."/>
            <person name="Zhou Z."/>
        </authorList>
    </citation>
    <scope>NUCLEOTIDE SEQUENCE [LARGE SCALE GENOMIC DNA]</scope>
    <source>
        <strain evidence="3">CQ1 / CVCC 102059</strain>
    </source>
</reference>
<feature type="transmembrane region" description="Helical" evidence="1">
    <location>
        <begin position="20"/>
        <end position="37"/>
    </location>
</feature>
<name>R0KSP7_NOSB1</name>
<keyword evidence="1" id="KW-1133">Transmembrane helix</keyword>
<evidence type="ECO:0000313" key="3">
    <source>
        <dbReference type="Proteomes" id="UP000016927"/>
    </source>
</evidence>
<keyword evidence="3" id="KW-1185">Reference proteome</keyword>
<keyword evidence="1" id="KW-0472">Membrane</keyword>
<gene>
    <name evidence="2" type="ORF">NBO_95g0002</name>
</gene>
<organism evidence="2 3">
    <name type="scientific">Nosema bombycis (strain CQ1 / CVCC 102059)</name>
    <name type="common">Microsporidian parasite</name>
    <name type="synonym">Pebrine of silkworm</name>
    <dbReference type="NCBI Taxonomy" id="578461"/>
    <lineage>
        <taxon>Eukaryota</taxon>
        <taxon>Fungi</taxon>
        <taxon>Fungi incertae sedis</taxon>
        <taxon>Microsporidia</taxon>
        <taxon>Nosematidae</taxon>
        <taxon>Nosema</taxon>
    </lineage>
</organism>
<evidence type="ECO:0000313" key="2">
    <source>
        <dbReference type="EMBL" id="EOB13242.1"/>
    </source>
</evidence>
<keyword evidence="1" id="KW-0812">Transmembrane</keyword>